<proteinExistence type="predicted"/>
<evidence type="ECO:0000259" key="1">
    <source>
        <dbReference type="Pfam" id="PF01965"/>
    </source>
</evidence>
<feature type="domain" description="DJ-1/PfpI" evidence="1">
    <location>
        <begin position="4"/>
        <end position="161"/>
    </location>
</feature>
<dbReference type="GO" id="GO:0006355">
    <property type="term" value="P:regulation of DNA-templated transcription"/>
    <property type="evidence" value="ECO:0007669"/>
    <property type="project" value="TreeGrafter"/>
</dbReference>
<comment type="caution">
    <text evidence="2">The sequence shown here is derived from an EMBL/GenBank/DDBJ whole genome shotgun (WGS) entry which is preliminary data.</text>
</comment>
<dbReference type="Gene3D" id="3.40.50.880">
    <property type="match status" value="1"/>
</dbReference>
<dbReference type="InterPro" id="IPR002818">
    <property type="entry name" value="DJ-1/PfpI"/>
</dbReference>
<dbReference type="GO" id="GO:0016740">
    <property type="term" value="F:transferase activity"/>
    <property type="evidence" value="ECO:0007669"/>
    <property type="project" value="UniProtKB-KW"/>
</dbReference>
<accession>A0A1Q8CP47</accession>
<dbReference type="CDD" id="cd03139">
    <property type="entry name" value="GATase1_PfpI_2"/>
    <property type="match status" value="1"/>
</dbReference>
<organism evidence="2 3">
    <name type="scientific">Actinophytocola xanthii</name>
    <dbReference type="NCBI Taxonomy" id="1912961"/>
    <lineage>
        <taxon>Bacteria</taxon>
        <taxon>Bacillati</taxon>
        <taxon>Actinomycetota</taxon>
        <taxon>Actinomycetes</taxon>
        <taxon>Pseudonocardiales</taxon>
        <taxon>Pseudonocardiaceae</taxon>
    </lineage>
</organism>
<dbReference type="OrthoDB" id="4265717at2"/>
<dbReference type="Pfam" id="PF01965">
    <property type="entry name" value="DJ-1_PfpI"/>
    <property type="match status" value="1"/>
</dbReference>
<name>A0A1Q8CP47_9PSEU</name>
<dbReference type="AlphaFoldDB" id="A0A1Q8CP47"/>
<evidence type="ECO:0000313" key="2">
    <source>
        <dbReference type="EMBL" id="OLF16137.1"/>
    </source>
</evidence>
<dbReference type="EMBL" id="MSIE01000032">
    <property type="protein sequence ID" value="OLF16137.1"/>
    <property type="molecule type" value="Genomic_DNA"/>
</dbReference>
<dbReference type="RefSeq" id="WP_075126975.1">
    <property type="nucleotide sequence ID" value="NZ_MSIE01000032.1"/>
</dbReference>
<gene>
    <name evidence="2" type="ORF">BU204_18485</name>
</gene>
<dbReference type="SUPFAM" id="SSF52317">
    <property type="entry name" value="Class I glutamine amidotransferase-like"/>
    <property type="match status" value="1"/>
</dbReference>
<keyword evidence="2" id="KW-0315">Glutamine amidotransferase</keyword>
<dbReference type="InterPro" id="IPR052158">
    <property type="entry name" value="INH-QAR"/>
</dbReference>
<dbReference type="InterPro" id="IPR029062">
    <property type="entry name" value="Class_I_gatase-like"/>
</dbReference>
<dbReference type="STRING" id="1912961.BU204_18485"/>
<protein>
    <submittedName>
        <fullName evidence="2">Glutamine amidotransferase</fullName>
    </submittedName>
</protein>
<keyword evidence="3" id="KW-1185">Reference proteome</keyword>
<evidence type="ECO:0000313" key="3">
    <source>
        <dbReference type="Proteomes" id="UP000185596"/>
    </source>
</evidence>
<dbReference type="Proteomes" id="UP000185596">
    <property type="component" value="Unassembled WGS sequence"/>
</dbReference>
<keyword evidence="2" id="KW-0808">Transferase</keyword>
<reference evidence="2 3" key="1">
    <citation type="submission" date="2016-12" db="EMBL/GenBank/DDBJ databases">
        <title>The draft genome sequence of Actinophytocola sp. 11-183.</title>
        <authorList>
            <person name="Wang W."/>
            <person name="Yuan L."/>
        </authorList>
    </citation>
    <scope>NUCLEOTIDE SEQUENCE [LARGE SCALE GENOMIC DNA]</scope>
    <source>
        <strain evidence="2 3">11-183</strain>
    </source>
</reference>
<dbReference type="PANTHER" id="PTHR43130">
    <property type="entry name" value="ARAC-FAMILY TRANSCRIPTIONAL REGULATOR"/>
    <property type="match status" value="1"/>
</dbReference>
<dbReference type="PANTHER" id="PTHR43130:SF2">
    <property type="entry name" value="DJ-1_PFPI DOMAIN-CONTAINING PROTEIN"/>
    <property type="match status" value="1"/>
</dbReference>
<sequence length="206" mass="21774">MDTAFVLYDELTALDLVGPYETLAAHASVRAHFVADRVGPVRADNGLTLHADTAFDELPRPDLIVVPGSSRWRDALANTALVSWLRSASPTATWTTSVCTGSLLLAEAGLLTGRPATTHWGVHDVLAAYGVEVRDERVVRDGRLITAAGVSAGIDMGLTLAASLWGEEVARVVQLMLEYDPQPPFDSGSPARATPETLAAAVALMG</sequence>